<protein>
    <submittedName>
        <fullName evidence="2">CbtA family protein</fullName>
    </submittedName>
</protein>
<evidence type="ECO:0000256" key="1">
    <source>
        <dbReference type="SAM" id="Phobius"/>
    </source>
</evidence>
<accession>A0ABX0GRD6</accession>
<feature type="transmembrane region" description="Helical" evidence="1">
    <location>
        <begin position="207"/>
        <end position="228"/>
    </location>
</feature>
<proteinExistence type="predicted"/>
<reference evidence="2 3" key="1">
    <citation type="submission" date="2020-03" db="EMBL/GenBank/DDBJ databases">
        <title>Two novel Motilibacter sp.</title>
        <authorList>
            <person name="Liu S."/>
        </authorList>
    </citation>
    <scope>NUCLEOTIDE SEQUENCE [LARGE SCALE GENOMIC DNA]</scope>
    <source>
        <strain evidence="2 3">E257</strain>
    </source>
</reference>
<dbReference type="Pfam" id="PF09490">
    <property type="entry name" value="CbtA"/>
    <property type="match status" value="1"/>
</dbReference>
<keyword evidence="1" id="KW-1133">Transmembrane helix</keyword>
<evidence type="ECO:0000313" key="3">
    <source>
        <dbReference type="Proteomes" id="UP000800981"/>
    </source>
</evidence>
<feature type="transmembrane region" description="Helical" evidence="1">
    <location>
        <begin position="100"/>
        <end position="117"/>
    </location>
</feature>
<evidence type="ECO:0000313" key="2">
    <source>
        <dbReference type="EMBL" id="NHC12275.1"/>
    </source>
</evidence>
<feature type="transmembrane region" description="Helical" evidence="1">
    <location>
        <begin position="137"/>
        <end position="156"/>
    </location>
</feature>
<comment type="caution">
    <text evidence="2">The sequence shown here is derived from an EMBL/GenBank/DDBJ whole genome shotgun (WGS) entry which is preliminary data.</text>
</comment>
<keyword evidence="1" id="KW-0472">Membrane</keyword>
<name>A0ABX0GRD6_9ACTN</name>
<feature type="transmembrane region" description="Helical" evidence="1">
    <location>
        <begin position="168"/>
        <end position="187"/>
    </location>
</feature>
<gene>
    <name evidence="2" type="ORF">G9H71_00575</name>
</gene>
<keyword evidence="1" id="KW-0812">Transmembrane</keyword>
<sequence length="245" mass="24651">MLAGLVAGLAALIVASVFGEPQVRDAIALEEASGGHSHGAEPAGAAHAEEEDELVSRGVQSTIGLATGVGVYGVAVGGIFALAFAFVYGRVGQAHARATSGVLGLAAFAAVILVPFLKYPGNPPGVGDGETIGRRTSLWLAMLLLSLAAAGVALIVGRALAPHGAWTAVPAAGLAFVVAAGVAMWAMPGVDEIPAGYSADLLWKFRLASLGVQAALWSTLALVFGALAERLLEPRRAQTPSNALA</sequence>
<feature type="transmembrane region" description="Helical" evidence="1">
    <location>
        <begin position="63"/>
        <end position="88"/>
    </location>
</feature>
<keyword evidence="3" id="KW-1185">Reference proteome</keyword>
<dbReference type="Proteomes" id="UP000800981">
    <property type="component" value="Unassembled WGS sequence"/>
</dbReference>
<dbReference type="EMBL" id="JAANNP010000001">
    <property type="protein sequence ID" value="NHC12275.1"/>
    <property type="molecule type" value="Genomic_DNA"/>
</dbReference>
<dbReference type="InterPro" id="IPR012666">
    <property type="entry name" value="CbtA_put"/>
</dbReference>
<organism evidence="2 3">
    <name type="scientific">Motilibacter deserti</name>
    <dbReference type="NCBI Taxonomy" id="2714956"/>
    <lineage>
        <taxon>Bacteria</taxon>
        <taxon>Bacillati</taxon>
        <taxon>Actinomycetota</taxon>
        <taxon>Actinomycetes</taxon>
        <taxon>Motilibacterales</taxon>
        <taxon>Motilibacteraceae</taxon>
        <taxon>Motilibacter</taxon>
    </lineage>
</organism>